<keyword evidence="1" id="KW-0812">Transmembrane</keyword>
<reference evidence="2" key="1">
    <citation type="submission" date="2019-08" db="EMBL/GenBank/DDBJ databases">
        <authorList>
            <person name="Kucharzyk K."/>
            <person name="Murdoch R.W."/>
            <person name="Higgins S."/>
            <person name="Loffler F."/>
        </authorList>
    </citation>
    <scope>NUCLEOTIDE SEQUENCE</scope>
</reference>
<keyword evidence="1" id="KW-1133">Transmembrane helix</keyword>
<dbReference type="AlphaFoldDB" id="A0A644SQB6"/>
<organism evidence="2">
    <name type="scientific">bioreactor metagenome</name>
    <dbReference type="NCBI Taxonomy" id="1076179"/>
    <lineage>
        <taxon>unclassified sequences</taxon>
        <taxon>metagenomes</taxon>
        <taxon>ecological metagenomes</taxon>
    </lineage>
</organism>
<keyword evidence="1" id="KW-0472">Membrane</keyword>
<sequence>MITLSNAIIICCLFSFFTYIAIISKVEDSKNLSGTIFTNSSIGMIIFIVLGLTPLYFLYQTNSILITILKFLGLSILTLVLTAIIYRKNSVGSLSLNAIAFSAISILLIIIYILR</sequence>
<gene>
    <name evidence="2" type="ORF">SDC9_02306</name>
</gene>
<accession>A0A644SQB6</accession>
<proteinExistence type="predicted"/>
<evidence type="ECO:0000313" key="2">
    <source>
        <dbReference type="EMBL" id="MPL56816.1"/>
    </source>
</evidence>
<feature type="transmembrane region" description="Helical" evidence="1">
    <location>
        <begin position="93"/>
        <end position="114"/>
    </location>
</feature>
<feature type="transmembrane region" description="Helical" evidence="1">
    <location>
        <begin position="6"/>
        <end position="24"/>
    </location>
</feature>
<feature type="transmembrane region" description="Helical" evidence="1">
    <location>
        <begin position="64"/>
        <end position="86"/>
    </location>
</feature>
<dbReference type="EMBL" id="VSSQ01000003">
    <property type="protein sequence ID" value="MPL56816.1"/>
    <property type="molecule type" value="Genomic_DNA"/>
</dbReference>
<evidence type="ECO:0000256" key="1">
    <source>
        <dbReference type="SAM" id="Phobius"/>
    </source>
</evidence>
<protein>
    <submittedName>
        <fullName evidence="2">Uncharacterized protein</fullName>
    </submittedName>
</protein>
<comment type="caution">
    <text evidence="2">The sequence shown here is derived from an EMBL/GenBank/DDBJ whole genome shotgun (WGS) entry which is preliminary data.</text>
</comment>
<name>A0A644SQB6_9ZZZZ</name>
<feature type="transmembrane region" description="Helical" evidence="1">
    <location>
        <begin position="36"/>
        <end position="58"/>
    </location>
</feature>